<feature type="domain" description="Histidine kinase" evidence="8">
    <location>
        <begin position="516"/>
        <end position="768"/>
    </location>
</feature>
<comment type="catalytic activity">
    <reaction evidence="1">
        <text>ATP + protein L-histidine = ADP + protein N-phospho-L-histidine.</text>
        <dbReference type="EC" id="2.7.13.3"/>
    </reaction>
</comment>
<evidence type="ECO:0000259" key="8">
    <source>
        <dbReference type="PROSITE" id="PS50109"/>
    </source>
</evidence>
<feature type="compositionally biased region" description="Pro residues" evidence="7">
    <location>
        <begin position="913"/>
        <end position="927"/>
    </location>
</feature>
<dbReference type="CDD" id="cd17546">
    <property type="entry name" value="REC_hyHK_CKI1_RcsC-like"/>
    <property type="match status" value="1"/>
</dbReference>
<dbReference type="InterPro" id="IPR003661">
    <property type="entry name" value="HisK_dim/P_dom"/>
</dbReference>
<evidence type="ECO:0000313" key="11">
    <source>
        <dbReference type="Proteomes" id="UP001218188"/>
    </source>
</evidence>
<dbReference type="PRINTS" id="PR00344">
    <property type="entry name" value="BCTRLSENSOR"/>
</dbReference>
<dbReference type="AlphaFoldDB" id="A0AAD6T143"/>
<proteinExistence type="predicted"/>
<dbReference type="Gene3D" id="3.30.565.10">
    <property type="entry name" value="Histidine kinase-like ATPase, C-terminal domain"/>
    <property type="match status" value="1"/>
</dbReference>
<dbReference type="InterPro" id="IPR011006">
    <property type="entry name" value="CheY-like_superfamily"/>
</dbReference>
<dbReference type="PANTHER" id="PTHR43047">
    <property type="entry name" value="TWO-COMPONENT HISTIDINE PROTEIN KINASE"/>
    <property type="match status" value="1"/>
</dbReference>
<feature type="domain" description="Response regulatory" evidence="9">
    <location>
        <begin position="946"/>
        <end position="1069"/>
    </location>
</feature>
<sequence length="1077" mass="117510">MTGLATLDPGPEEEDTDFLGQWVLFLRDYAKGIERPTPPALQTARTSKSAPSGIPSFEVPLYPPGEISRETARVIAEFYEEHGFLPPPRADEEPVRQAVIREYNLFREDQAENFHRCSSLVNAFFPFAPICTISLFHNDTQVIVSKGGDFPVALGERLVTETSICGHVVLKKNGETTELREIADDWRFLGNPWTSIDTGVKGYIGVPITLEVDPANPQQSERVTVGVIALMGNSPFPKLTDIQTKVLDDLSSMLSVQLRSTWEGWRRGKEMRLRNAVSLFLEKALVDPSQKAIRETTAMAEPPVEGSESGRSTPSLRSADAEMLTSGIFASAAEQLQELLEADFAIIVDLTPFHATNTPGSRRLSHSWANGHRILSSWSSKNNDLEHAFDTPQAMAAIARFLDSYFVHGRSVFSGSDDESELEGLLSFPSITSPSAPVARGLKSSRVSENIPHLALPFYSANRPNLLIVVASAAPFFSFHPSDVTFVSNLGAMLVAHLAQRIIVEADAAKTAFVSQISHELRTPLHGLLGQLELVRESFVIGELSSVPALLDSAEFCGAALRGIVDDVLDFGKMAQSLRGDQDVPALLSRPVLMDLVQTTLETARGCWFRRLQWEKANAVSTPQPGSEPPPFLELAVEYEDRSMLKNWWVSLDATGFTRILNNLITNSLKYTAVGMITVSLVTDSGSDEDGDDTPQIILRVEDTGRGIAPEFLSKIWDPFTQADSFSPGAGLGMHITKSVVDRMNGTIAVDARPGGGTIFTVVLPVRDMEIPPRDQPRLMRRKIVSSEAIPKTPEAPLSPPLSEDALPQATTPLSRPASTTPSYFDQPDTKTRSTTTSPPTTPTNSASNQVGEPLPPTKSPAAPTSGPVLPPEDEPPDAPPDTPPLQRTTPRLSPQKPTARSPNRAPEQENWPPDPNHPQPTSPPLSPDKVAGPSQGTGKDEIRLTVLVVDDNAIARKLLVQMLKRENVTAHQADDGVNAVTVFREVHPHVVWTDISMPRMDGVTAAAEMRKIERENGWTPSHIVAITGLGLTDEHVRREALLGPAALDAWMIKGQTNLKTLKESLVVVREKLKSQL</sequence>
<evidence type="ECO:0000256" key="5">
    <source>
        <dbReference type="ARBA" id="ARBA00022777"/>
    </source>
</evidence>
<evidence type="ECO:0000256" key="3">
    <source>
        <dbReference type="ARBA" id="ARBA00022553"/>
    </source>
</evidence>
<dbReference type="Proteomes" id="UP001218188">
    <property type="component" value="Unassembled WGS sequence"/>
</dbReference>
<dbReference type="Pfam" id="PF00072">
    <property type="entry name" value="Response_reg"/>
    <property type="match status" value="1"/>
</dbReference>
<dbReference type="InterPro" id="IPR005467">
    <property type="entry name" value="His_kinase_dom"/>
</dbReference>
<dbReference type="Gene3D" id="1.10.287.130">
    <property type="match status" value="1"/>
</dbReference>
<evidence type="ECO:0000256" key="1">
    <source>
        <dbReference type="ARBA" id="ARBA00000085"/>
    </source>
</evidence>
<feature type="compositionally biased region" description="Polar residues" evidence="7">
    <location>
        <begin position="809"/>
        <end position="824"/>
    </location>
</feature>
<dbReference type="SUPFAM" id="SSF55874">
    <property type="entry name" value="ATPase domain of HSP90 chaperone/DNA topoisomerase II/histidine kinase"/>
    <property type="match status" value="1"/>
</dbReference>
<dbReference type="InterPro" id="IPR036890">
    <property type="entry name" value="HATPase_C_sf"/>
</dbReference>
<dbReference type="InterPro" id="IPR004358">
    <property type="entry name" value="Sig_transdc_His_kin-like_C"/>
</dbReference>
<dbReference type="GO" id="GO:0000155">
    <property type="term" value="F:phosphorelay sensor kinase activity"/>
    <property type="evidence" value="ECO:0007669"/>
    <property type="project" value="InterPro"/>
</dbReference>
<dbReference type="InterPro" id="IPR036097">
    <property type="entry name" value="HisK_dim/P_sf"/>
</dbReference>
<dbReference type="SUPFAM" id="SSF47384">
    <property type="entry name" value="Homodimeric domain of signal transducing histidine kinase"/>
    <property type="match status" value="1"/>
</dbReference>
<feature type="region of interest" description="Disordered" evidence="7">
    <location>
        <begin position="774"/>
        <end position="939"/>
    </location>
</feature>
<dbReference type="PROSITE" id="PS50110">
    <property type="entry name" value="RESPONSE_REGULATORY"/>
    <property type="match status" value="1"/>
</dbReference>
<dbReference type="SMART" id="SM00387">
    <property type="entry name" value="HATPase_c"/>
    <property type="match status" value="1"/>
</dbReference>
<dbReference type="EC" id="2.7.13.3" evidence="2"/>
<dbReference type="Pfam" id="PF02518">
    <property type="entry name" value="HATPase_c"/>
    <property type="match status" value="1"/>
</dbReference>
<feature type="modified residue" description="4-aspartylphosphate" evidence="6">
    <location>
        <position position="995"/>
    </location>
</feature>
<dbReference type="PROSITE" id="PS50109">
    <property type="entry name" value="HIS_KIN"/>
    <property type="match status" value="1"/>
</dbReference>
<protein>
    <recommendedName>
        <fullName evidence="2">histidine kinase</fullName>
        <ecNumber evidence="2">2.7.13.3</ecNumber>
    </recommendedName>
</protein>
<dbReference type="GO" id="GO:0005886">
    <property type="term" value="C:plasma membrane"/>
    <property type="evidence" value="ECO:0007669"/>
    <property type="project" value="TreeGrafter"/>
</dbReference>
<dbReference type="SUPFAM" id="SSF55781">
    <property type="entry name" value="GAF domain-like"/>
    <property type="match status" value="1"/>
</dbReference>
<keyword evidence="4" id="KW-0808">Transferase</keyword>
<dbReference type="InterPro" id="IPR003594">
    <property type="entry name" value="HATPase_dom"/>
</dbReference>
<feature type="region of interest" description="Disordered" evidence="7">
    <location>
        <begin position="296"/>
        <end position="315"/>
    </location>
</feature>
<dbReference type="EMBL" id="JARJCM010000034">
    <property type="protein sequence ID" value="KAJ7037861.1"/>
    <property type="molecule type" value="Genomic_DNA"/>
</dbReference>
<evidence type="ECO:0000256" key="7">
    <source>
        <dbReference type="SAM" id="MobiDB-lite"/>
    </source>
</evidence>
<reference evidence="10" key="1">
    <citation type="submission" date="2023-03" db="EMBL/GenBank/DDBJ databases">
        <title>Massive genome expansion in bonnet fungi (Mycena s.s.) driven by repeated elements and novel gene families across ecological guilds.</title>
        <authorList>
            <consortium name="Lawrence Berkeley National Laboratory"/>
            <person name="Harder C.B."/>
            <person name="Miyauchi S."/>
            <person name="Viragh M."/>
            <person name="Kuo A."/>
            <person name="Thoen E."/>
            <person name="Andreopoulos B."/>
            <person name="Lu D."/>
            <person name="Skrede I."/>
            <person name="Drula E."/>
            <person name="Henrissat B."/>
            <person name="Morin E."/>
            <person name="Kohler A."/>
            <person name="Barry K."/>
            <person name="LaButti K."/>
            <person name="Morin E."/>
            <person name="Salamov A."/>
            <person name="Lipzen A."/>
            <person name="Mereny Z."/>
            <person name="Hegedus B."/>
            <person name="Baldrian P."/>
            <person name="Stursova M."/>
            <person name="Weitz H."/>
            <person name="Taylor A."/>
            <person name="Grigoriev I.V."/>
            <person name="Nagy L.G."/>
            <person name="Martin F."/>
            <person name="Kauserud H."/>
        </authorList>
    </citation>
    <scope>NUCLEOTIDE SEQUENCE</scope>
    <source>
        <strain evidence="10">CBHHK200</strain>
    </source>
</reference>
<name>A0AAD6T143_9AGAR</name>
<evidence type="ECO:0000259" key="9">
    <source>
        <dbReference type="PROSITE" id="PS50110"/>
    </source>
</evidence>
<accession>A0AAD6T143</accession>
<evidence type="ECO:0000313" key="10">
    <source>
        <dbReference type="EMBL" id="KAJ7037861.1"/>
    </source>
</evidence>
<dbReference type="GO" id="GO:0009927">
    <property type="term" value="F:histidine phosphotransfer kinase activity"/>
    <property type="evidence" value="ECO:0007669"/>
    <property type="project" value="TreeGrafter"/>
</dbReference>
<evidence type="ECO:0000256" key="6">
    <source>
        <dbReference type="PROSITE-ProRule" id="PRU00169"/>
    </source>
</evidence>
<dbReference type="CDD" id="cd00082">
    <property type="entry name" value="HisKA"/>
    <property type="match status" value="1"/>
</dbReference>
<keyword evidence="11" id="KW-1185">Reference proteome</keyword>
<dbReference type="SMART" id="SM00448">
    <property type="entry name" value="REC"/>
    <property type="match status" value="1"/>
</dbReference>
<dbReference type="SUPFAM" id="SSF52172">
    <property type="entry name" value="CheY-like"/>
    <property type="match status" value="1"/>
</dbReference>
<gene>
    <name evidence="10" type="ORF">C8F04DRAFT_1090413</name>
</gene>
<feature type="compositionally biased region" description="Polar residues" evidence="7">
    <location>
        <begin position="886"/>
        <end position="902"/>
    </location>
</feature>
<feature type="compositionally biased region" description="Low complexity" evidence="7">
    <location>
        <begin position="833"/>
        <end position="848"/>
    </location>
</feature>
<dbReference type="Gene3D" id="3.40.50.2300">
    <property type="match status" value="1"/>
</dbReference>
<dbReference type="InterPro" id="IPR001789">
    <property type="entry name" value="Sig_transdc_resp-reg_receiver"/>
</dbReference>
<dbReference type="Pfam" id="PF00512">
    <property type="entry name" value="HisKA"/>
    <property type="match status" value="1"/>
</dbReference>
<organism evidence="10 11">
    <name type="scientific">Mycena alexandri</name>
    <dbReference type="NCBI Taxonomy" id="1745969"/>
    <lineage>
        <taxon>Eukaryota</taxon>
        <taxon>Fungi</taxon>
        <taxon>Dikarya</taxon>
        <taxon>Basidiomycota</taxon>
        <taxon>Agaricomycotina</taxon>
        <taxon>Agaricomycetes</taxon>
        <taxon>Agaricomycetidae</taxon>
        <taxon>Agaricales</taxon>
        <taxon>Marasmiineae</taxon>
        <taxon>Mycenaceae</taxon>
        <taxon>Mycena</taxon>
    </lineage>
</organism>
<comment type="caution">
    <text evidence="10">The sequence shown here is derived from an EMBL/GenBank/DDBJ whole genome shotgun (WGS) entry which is preliminary data.</text>
</comment>
<dbReference type="SMART" id="SM00388">
    <property type="entry name" value="HisKA"/>
    <property type="match status" value="1"/>
</dbReference>
<keyword evidence="5" id="KW-0418">Kinase</keyword>
<keyword evidence="3 6" id="KW-0597">Phosphoprotein</keyword>
<evidence type="ECO:0000256" key="2">
    <source>
        <dbReference type="ARBA" id="ARBA00012438"/>
    </source>
</evidence>
<evidence type="ECO:0000256" key="4">
    <source>
        <dbReference type="ARBA" id="ARBA00022679"/>
    </source>
</evidence>
<dbReference type="PANTHER" id="PTHR43047:SF72">
    <property type="entry name" value="OSMOSENSING HISTIDINE PROTEIN KINASE SLN1"/>
    <property type="match status" value="1"/>
</dbReference>